<dbReference type="EMBL" id="DSDK01000077">
    <property type="protein sequence ID" value="HDR50235.1"/>
    <property type="molecule type" value="Genomic_DNA"/>
</dbReference>
<dbReference type="PANTHER" id="PTHR40516:SF1">
    <property type="entry name" value="ANTITOXIN CHPS-RELATED"/>
    <property type="match status" value="1"/>
</dbReference>
<organism evidence="3">
    <name type="scientific">Mariniphaga anaerophila</name>
    <dbReference type="NCBI Taxonomy" id="1484053"/>
    <lineage>
        <taxon>Bacteria</taxon>
        <taxon>Pseudomonadati</taxon>
        <taxon>Bacteroidota</taxon>
        <taxon>Bacteroidia</taxon>
        <taxon>Marinilabiliales</taxon>
        <taxon>Prolixibacteraceae</taxon>
        <taxon>Mariniphaga</taxon>
    </lineage>
</organism>
<keyword evidence="1 3" id="KW-0238">DNA-binding</keyword>
<proteinExistence type="predicted"/>
<dbReference type="InterPro" id="IPR037914">
    <property type="entry name" value="SpoVT-AbrB_sf"/>
</dbReference>
<sequence length="80" mass="8839">MQTKVQKWGNSLALRIPKAFASDARLKNDSLVDISLVNGQIIVKPVVKPAWDLEELLTGINRENIHGEIETGSATGNEIW</sequence>
<dbReference type="InterPro" id="IPR007159">
    <property type="entry name" value="SpoVT-AbrB_dom"/>
</dbReference>
<dbReference type="Gene3D" id="2.10.260.10">
    <property type="match status" value="1"/>
</dbReference>
<dbReference type="PROSITE" id="PS51740">
    <property type="entry name" value="SPOVT_ABRB"/>
    <property type="match status" value="1"/>
</dbReference>
<accession>A0A831LIP0</accession>
<name>A0A831LIP0_9BACT</name>
<dbReference type="AlphaFoldDB" id="A0A831LIP0"/>
<dbReference type="PANTHER" id="PTHR40516">
    <property type="entry name" value="ANTITOXIN CHPS-RELATED"/>
    <property type="match status" value="1"/>
</dbReference>
<gene>
    <name evidence="3" type="ORF">ENN90_01245</name>
</gene>
<dbReference type="InterPro" id="IPR039052">
    <property type="entry name" value="Antitox_PemI-like"/>
</dbReference>
<comment type="caution">
    <text evidence="3">The sequence shown here is derived from an EMBL/GenBank/DDBJ whole genome shotgun (WGS) entry which is preliminary data.</text>
</comment>
<feature type="domain" description="SpoVT-AbrB" evidence="2">
    <location>
        <begin position="3"/>
        <end position="48"/>
    </location>
</feature>
<dbReference type="Proteomes" id="UP000886047">
    <property type="component" value="Unassembled WGS sequence"/>
</dbReference>
<dbReference type="GO" id="GO:0097351">
    <property type="term" value="F:toxin sequestering activity"/>
    <property type="evidence" value="ECO:0007669"/>
    <property type="project" value="InterPro"/>
</dbReference>
<dbReference type="SMART" id="SM00966">
    <property type="entry name" value="SpoVT_AbrB"/>
    <property type="match status" value="1"/>
</dbReference>
<dbReference type="SUPFAM" id="SSF89447">
    <property type="entry name" value="AbrB/MazE/MraZ-like"/>
    <property type="match status" value="1"/>
</dbReference>
<evidence type="ECO:0000313" key="3">
    <source>
        <dbReference type="EMBL" id="HDR50235.1"/>
    </source>
</evidence>
<evidence type="ECO:0000256" key="1">
    <source>
        <dbReference type="PROSITE-ProRule" id="PRU01076"/>
    </source>
</evidence>
<dbReference type="GO" id="GO:0003677">
    <property type="term" value="F:DNA binding"/>
    <property type="evidence" value="ECO:0007669"/>
    <property type="project" value="UniProtKB-UniRule"/>
</dbReference>
<protein>
    <submittedName>
        <fullName evidence="3">AbrB/MazE/SpoVT family DNA-binding domain-containing protein</fullName>
    </submittedName>
</protein>
<evidence type="ECO:0000259" key="2">
    <source>
        <dbReference type="PROSITE" id="PS51740"/>
    </source>
</evidence>
<reference evidence="3" key="1">
    <citation type="journal article" date="2020" name="mSystems">
        <title>Genome- and Community-Level Interaction Insights into Carbon Utilization and Element Cycling Functions of Hydrothermarchaeota in Hydrothermal Sediment.</title>
        <authorList>
            <person name="Zhou Z."/>
            <person name="Liu Y."/>
            <person name="Xu W."/>
            <person name="Pan J."/>
            <person name="Luo Z.H."/>
            <person name="Li M."/>
        </authorList>
    </citation>
    <scope>NUCLEOTIDE SEQUENCE [LARGE SCALE GENOMIC DNA]</scope>
    <source>
        <strain evidence="3">SpSt-1217</strain>
    </source>
</reference>
<dbReference type="Pfam" id="PF04014">
    <property type="entry name" value="MazE_antitoxin"/>
    <property type="match status" value="1"/>
</dbReference>